<accession>A0A1I8HYZ3</accession>
<keyword evidence="1" id="KW-1185">Reference proteome</keyword>
<dbReference type="Proteomes" id="UP000095280">
    <property type="component" value="Unplaced"/>
</dbReference>
<evidence type="ECO:0000313" key="1">
    <source>
        <dbReference type="Proteomes" id="UP000095280"/>
    </source>
</evidence>
<sequence>RSAWRAAASCAQCCDCAFACRRFQAHREELLRFSVLTMISSVTDPENEALLLPPPPVKKLKSGAVNTVSTGRAPEVIHFGPESFNPV</sequence>
<organism evidence="1 2">
    <name type="scientific">Macrostomum lignano</name>
    <dbReference type="NCBI Taxonomy" id="282301"/>
    <lineage>
        <taxon>Eukaryota</taxon>
        <taxon>Metazoa</taxon>
        <taxon>Spiralia</taxon>
        <taxon>Lophotrochozoa</taxon>
        <taxon>Platyhelminthes</taxon>
        <taxon>Rhabditophora</taxon>
        <taxon>Macrostomorpha</taxon>
        <taxon>Macrostomida</taxon>
        <taxon>Macrostomidae</taxon>
        <taxon>Macrostomum</taxon>
    </lineage>
</organism>
<dbReference type="WBParaSite" id="maker-uti_cns_0008933-snap-gene-0.3-mRNA-1">
    <property type="protein sequence ID" value="maker-uti_cns_0008933-snap-gene-0.3-mRNA-1"/>
    <property type="gene ID" value="maker-uti_cns_0008933-snap-gene-0.3"/>
</dbReference>
<reference evidence="2" key="1">
    <citation type="submission" date="2016-11" db="UniProtKB">
        <authorList>
            <consortium name="WormBaseParasite"/>
        </authorList>
    </citation>
    <scope>IDENTIFICATION</scope>
</reference>
<proteinExistence type="predicted"/>
<protein>
    <submittedName>
        <fullName evidence="2">Secreted protein</fullName>
    </submittedName>
</protein>
<name>A0A1I8HYZ3_9PLAT</name>
<evidence type="ECO:0000313" key="2">
    <source>
        <dbReference type="WBParaSite" id="maker-uti_cns_0008933-snap-gene-0.3-mRNA-1"/>
    </source>
</evidence>
<dbReference type="AlphaFoldDB" id="A0A1I8HYZ3"/>